<dbReference type="PANTHER" id="PTHR24044:SF421">
    <property type="entry name" value="PROTEIN JAGGED-2"/>
    <property type="match status" value="1"/>
</dbReference>
<dbReference type="InterPro" id="IPR000436">
    <property type="entry name" value="Sushi_SCR_CCP_dom"/>
</dbReference>
<evidence type="ECO:0000259" key="6">
    <source>
        <dbReference type="PROSITE" id="PS50923"/>
    </source>
</evidence>
<dbReference type="InterPro" id="IPR000742">
    <property type="entry name" value="EGF"/>
</dbReference>
<dbReference type="GO" id="GO:0005112">
    <property type="term" value="F:Notch binding"/>
    <property type="evidence" value="ECO:0007669"/>
    <property type="project" value="TreeGrafter"/>
</dbReference>
<feature type="compositionally biased region" description="Polar residues" evidence="4">
    <location>
        <begin position="778"/>
        <end position="788"/>
    </location>
</feature>
<dbReference type="AlphaFoldDB" id="A0A8J2RZM3"/>
<dbReference type="CDD" id="cd00054">
    <property type="entry name" value="EGF_CA"/>
    <property type="match status" value="2"/>
</dbReference>
<keyword evidence="3" id="KW-0768">Sushi</keyword>
<sequence length="915" mass="101484">MSTCSVRFIRSQLLISLLSIVIFLVCYGDAARSTERLHSSTSHWPNKRHSRRHNSRPCFICPGSSMISPDRYDADLYNGVDAQHDGAVRMPEPVVRPCLYSNKYQKGKMRTQVVLGPQPGTVLDQGTHRVVVKVAYQLDSDNNITDRSLAPRHHAYCRYTLQVMPSSLTVAEEDQSHEPVRLCRPPPSPDHGRVACSSVGDDVSITTCRYTCDDGYVTPKTDRHLENQDWDCYSDPGTSRPPKCIKFEVPIPLDSSQCSGLNLTVPDFDEVQLPLPKFQTPPVNSAVYVTCDLNVIQAAAVINGSNIPVVYKRFCVAKNNETDAKFNCNYDIQIHLDPTSGRTVMFAEFRFQLGRLMPTSSFSTSWCDDRVVVERIMETAKTGLLQSNAQACQTANCSLLTAQCHREISSNKSSGAVLNLAWTVAASYQPFSYDDYFYEGSEVPEGEMLIEKIKAETEVLIQTNLDFRKKLETAGGDLLDKTFQLAKLDLICPLPGYVVNASTNNCQKCPPNTFQQKSVCQLCPERTYQDKAGQTECRPCPNRPSITVKSSEHYNSRCRPSRPDHTSIVALTKLPNRKSSSSTIHTRQLSSSTGKLGKIAAGHTSFHENKPITATSINDKYIRYKNRRHHHPAVSQQYQLATGRSAVSRNPFTVSTNDTDGIDDAEDPCYPNPCLAGGTCFRSTRYADNNRIVSSFKCSCRVGTKGIHCETPYCPTLYCLNGGTCHVNRQVKGHLGRDLLNCTCPLGFTGSRCEHRRQSQSNNNNNNFKLRHSRHHQQQNGSVNLNGGNVTRAANKTIGIIKGAAGLMGTYCASNPCKNGGRCVDNSHAAPGYFTCFCPPNFQGELCDYTPCPASIARTFCPMSFHYPLSLIPSSSRSRKRHSCWIQTSTGRRQCSIHPPSSTFKASASPLYEIA</sequence>
<keyword evidence="8" id="KW-1185">Reference proteome</keyword>
<gene>
    <name evidence="7" type="ORF">DGAL_LOCUS15389</name>
</gene>
<dbReference type="PROSITE" id="PS50026">
    <property type="entry name" value="EGF_3"/>
    <property type="match status" value="2"/>
</dbReference>
<feature type="region of interest" description="Disordered" evidence="4">
    <location>
        <begin position="755"/>
        <end position="788"/>
    </location>
</feature>
<evidence type="ECO:0000313" key="8">
    <source>
        <dbReference type="Proteomes" id="UP000789390"/>
    </source>
</evidence>
<name>A0A8J2RZM3_9CRUS</name>
<proteinExistence type="predicted"/>
<accession>A0A8J2RZM3</accession>
<comment type="caution">
    <text evidence="7">The sequence shown here is derived from an EMBL/GenBank/DDBJ whole genome shotgun (WGS) entry which is preliminary data.</text>
</comment>
<evidence type="ECO:0000313" key="7">
    <source>
        <dbReference type="EMBL" id="CAH0111735.1"/>
    </source>
</evidence>
<feature type="disulfide bond" evidence="2">
    <location>
        <begin position="744"/>
        <end position="753"/>
    </location>
</feature>
<dbReference type="CDD" id="cd00033">
    <property type="entry name" value="CCP"/>
    <property type="match status" value="1"/>
</dbReference>
<evidence type="ECO:0000256" key="2">
    <source>
        <dbReference type="PROSITE-ProRule" id="PRU00076"/>
    </source>
</evidence>
<evidence type="ECO:0000256" key="1">
    <source>
        <dbReference type="ARBA" id="ARBA00023157"/>
    </source>
</evidence>
<dbReference type="Gene3D" id="2.10.25.10">
    <property type="entry name" value="Laminin"/>
    <property type="match status" value="3"/>
</dbReference>
<dbReference type="Gene3D" id="2.10.70.10">
    <property type="entry name" value="Complement Module, domain 1"/>
    <property type="match status" value="1"/>
</dbReference>
<dbReference type="PANTHER" id="PTHR24044">
    <property type="entry name" value="NOTCH LIGAND FAMILY MEMBER"/>
    <property type="match status" value="1"/>
</dbReference>
<feature type="domain" description="EGF-like" evidence="5">
    <location>
        <begin position="710"/>
        <end position="754"/>
    </location>
</feature>
<dbReference type="SMART" id="SM01411">
    <property type="entry name" value="Ephrin_rec_like"/>
    <property type="match status" value="1"/>
</dbReference>
<dbReference type="OrthoDB" id="430340at2759"/>
<dbReference type="Proteomes" id="UP000789390">
    <property type="component" value="Unassembled WGS sequence"/>
</dbReference>
<evidence type="ECO:0000259" key="5">
    <source>
        <dbReference type="PROSITE" id="PS50026"/>
    </source>
</evidence>
<feature type="disulfide bond" evidence="2">
    <location>
        <begin position="838"/>
        <end position="847"/>
    </location>
</feature>
<keyword evidence="2" id="KW-0245">EGF-like domain</keyword>
<dbReference type="Pfam" id="PF00008">
    <property type="entry name" value="EGF"/>
    <property type="match status" value="1"/>
</dbReference>
<dbReference type="PROSITE" id="PS01186">
    <property type="entry name" value="EGF_2"/>
    <property type="match status" value="1"/>
</dbReference>
<dbReference type="InterPro" id="IPR050906">
    <property type="entry name" value="Notch_signaling"/>
</dbReference>
<dbReference type="Gene3D" id="2.10.50.10">
    <property type="entry name" value="Tumor Necrosis Factor Receptor, subunit A, domain 2"/>
    <property type="match status" value="1"/>
</dbReference>
<dbReference type="InterPro" id="IPR011641">
    <property type="entry name" value="Tyr-kin_ephrin_A/B_rcpt-like"/>
</dbReference>
<keyword evidence="1 2" id="KW-1015">Disulfide bond</keyword>
<dbReference type="PROSITE" id="PS50923">
    <property type="entry name" value="SUSHI"/>
    <property type="match status" value="1"/>
</dbReference>
<organism evidence="7 8">
    <name type="scientific">Daphnia galeata</name>
    <dbReference type="NCBI Taxonomy" id="27404"/>
    <lineage>
        <taxon>Eukaryota</taxon>
        <taxon>Metazoa</taxon>
        <taxon>Ecdysozoa</taxon>
        <taxon>Arthropoda</taxon>
        <taxon>Crustacea</taxon>
        <taxon>Branchiopoda</taxon>
        <taxon>Diplostraca</taxon>
        <taxon>Cladocera</taxon>
        <taxon>Anomopoda</taxon>
        <taxon>Daphniidae</taxon>
        <taxon>Daphnia</taxon>
    </lineage>
</organism>
<feature type="domain" description="Sushi" evidence="6">
    <location>
        <begin position="181"/>
        <end position="246"/>
    </location>
</feature>
<feature type="domain" description="EGF-like" evidence="5">
    <location>
        <begin position="808"/>
        <end position="848"/>
    </location>
</feature>
<dbReference type="SUPFAM" id="SSF57196">
    <property type="entry name" value="EGF/Laminin"/>
    <property type="match status" value="3"/>
</dbReference>
<evidence type="ECO:0000256" key="3">
    <source>
        <dbReference type="PROSITE-ProRule" id="PRU00302"/>
    </source>
</evidence>
<reference evidence="7" key="1">
    <citation type="submission" date="2021-11" db="EMBL/GenBank/DDBJ databases">
        <authorList>
            <person name="Schell T."/>
        </authorList>
    </citation>
    <scope>NUCLEOTIDE SEQUENCE</scope>
    <source>
        <strain evidence="7">M5</strain>
    </source>
</reference>
<comment type="caution">
    <text evidence="2">Lacks conserved residue(s) required for the propagation of feature annotation.</text>
</comment>
<protein>
    <submittedName>
        <fullName evidence="7">Uncharacterized protein</fullName>
    </submittedName>
</protein>
<dbReference type="PROSITE" id="PS00022">
    <property type="entry name" value="EGF_1"/>
    <property type="match status" value="2"/>
</dbReference>
<dbReference type="EMBL" id="CAKKLH010000316">
    <property type="protein sequence ID" value="CAH0111735.1"/>
    <property type="molecule type" value="Genomic_DNA"/>
</dbReference>
<dbReference type="Pfam" id="PF07699">
    <property type="entry name" value="Ephrin_rec_like"/>
    <property type="match status" value="1"/>
</dbReference>
<evidence type="ECO:0000256" key="4">
    <source>
        <dbReference type="SAM" id="MobiDB-lite"/>
    </source>
</evidence>
<dbReference type="SMART" id="SM00181">
    <property type="entry name" value="EGF"/>
    <property type="match status" value="3"/>
</dbReference>